<dbReference type="EMBL" id="BAAFSV010000003">
    <property type="protein sequence ID" value="GAB1315868.1"/>
    <property type="molecule type" value="Genomic_DNA"/>
</dbReference>
<gene>
    <name evidence="2" type="ORF">MFIFM68171_06078</name>
</gene>
<dbReference type="PANTHER" id="PTHR43233">
    <property type="entry name" value="FAMILY N-ACETYLTRANSFERASE, PUTATIVE (AFU_ORTHOLOGUE AFUA_6G03350)-RELATED"/>
    <property type="match status" value="1"/>
</dbReference>
<dbReference type="Gene3D" id="3.40.630.30">
    <property type="match status" value="1"/>
</dbReference>
<dbReference type="SUPFAM" id="SSF55729">
    <property type="entry name" value="Acyl-CoA N-acyltransferases (Nat)"/>
    <property type="match status" value="1"/>
</dbReference>
<dbReference type="Proteomes" id="UP001628179">
    <property type="component" value="Unassembled WGS sequence"/>
</dbReference>
<proteinExistence type="predicted"/>
<accession>A0ABQ0GDM0</accession>
<dbReference type="Pfam" id="PF00583">
    <property type="entry name" value="Acetyltransf_1"/>
    <property type="match status" value="1"/>
</dbReference>
<evidence type="ECO:0000259" key="1">
    <source>
        <dbReference type="Pfam" id="PF00583"/>
    </source>
</evidence>
<dbReference type="PANTHER" id="PTHR43233:SF1">
    <property type="entry name" value="FAMILY N-ACETYLTRANSFERASE, PUTATIVE (AFU_ORTHOLOGUE AFUA_6G03350)-RELATED"/>
    <property type="match status" value="1"/>
</dbReference>
<dbReference type="InterPro" id="IPR016181">
    <property type="entry name" value="Acyl_CoA_acyltransferase"/>
</dbReference>
<comment type="caution">
    <text evidence="2">The sequence shown here is derived from an EMBL/GenBank/DDBJ whole genome shotgun (WGS) entry which is preliminary data.</text>
</comment>
<dbReference type="InterPro" id="IPR053144">
    <property type="entry name" value="Acetyltransferase_Butenolide"/>
</dbReference>
<protein>
    <recommendedName>
        <fullName evidence="1">N-acetyltransferase domain-containing protein</fullName>
    </recommendedName>
</protein>
<dbReference type="CDD" id="cd04301">
    <property type="entry name" value="NAT_SF"/>
    <property type="match status" value="1"/>
</dbReference>
<dbReference type="InterPro" id="IPR000182">
    <property type="entry name" value="GNAT_dom"/>
</dbReference>
<evidence type="ECO:0000313" key="2">
    <source>
        <dbReference type="EMBL" id="GAB1315868.1"/>
    </source>
</evidence>
<dbReference type="GeneID" id="98176821"/>
<organism evidence="2 3">
    <name type="scientific">Madurella fahalii</name>
    <dbReference type="NCBI Taxonomy" id="1157608"/>
    <lineage>
        <taxon>Eukaryota</taxon>
        <taxon>Fungi</taxon>
        <taxon>Dikarya</taxon>
        <taxon>Ascomycota</taxon>
        <taxon>Pezizomycotina</taxon>
        <taxon>Sordariomycetes</taxon>
        <taxon>Sordariomycetidae</taxon>
        <taxon>Sordariales</taxon>
        <taxon>Sordariales incertae sedis</taxon>
        <taxon>Madurella</taxon>
    </lineage>
</organism>
<keyword evidence="3" id="KW-1185">Reference proteome</keyword>
<dbReference type="RefSeq" id="XP_070917599.1">
    <property type="nucleotide sequence ID" value="XM_071061498.1"/>
</dbReference>
<evidence type="ECO:0000313" key="3">
    <source>
        <dbReference type="Proteomes" id="UP001628179"/>
    </source>
</evidence>
<sequence>MPPEDELRVWTRQVDKLTYTCSTDPRLIQLGAVNAAFSSDMVYWAKPLAPEALKRCIEQSLCFGLYVQEEGEQTHVDDAASLTNPTPTQKMVGLARLVTDYVTFGYLTDVYILDAHQGKGLGRWMMGCLDEVLASWPSLRRCVLFTRDAAAVRLYAETLGMADVRETPSAGLFLLERHAAMVQGRAYKARGRGETERDEGGR</sequence>
<feature type="domain" description="N-acetyltransferase" evidence="1">
    <location>
        <begin position="89"/>
        <end position="161"/>
    </location>
</feature>
<reference evidence="2 3" key="1">
    <citation type="submission" date="2024-09" db="EMBL/GenBank/DDBJ databases">
        <title>Itraconazole resistance in Madurella fahalii resulting from another homologue of gene encoding cytochrome P450 14-alpha sterol demethylase (CYP51).</title>
        <authorList>
            <person name="Yoshioka I."/>
            <person name="Fahal A.H."/>
            <person name="Kaneko S."/>
            <person name="Yaguchi T."/>
        </authorList>
    </citation>
    <scope>NUCLEOTIDE SEQUENCE [LARGE SCALE GENOMIC DNA]</scope>
    <source>
        <strain evidence="2 3">IFM 68171</strain>
    </source>
</reference>
<name>A0ABQ0GDM0_9PEZI</name>